<dbReference type="Proteomes" id="UP000275267">
    <property type="component" value="Unassembled WGS sequence"/>
</dbReference>
<name>A0A3L6RQS6_PANMI</name>
<sequence>MPGLDWDRLFIAPKSNGTPGLLQCAAPQCDFGVDKCKHQGYETLKDAVPRSEVQYQWQPKVGCPDCSYQQYHREARVATAFPFVSGDYCTRVDSNDQDKDCQDYF</sequence>
<evidence type="ECO:0000313" key="2">
    <source>
        <dbReference type="Proteomes" id="UP000275267"/>
    </source>
</evidence>
<gene>
    <name evidence="1" type="ORF">C2845_PM11G08650</name>
</gene>
<dbReference type="AlphaFoldDB" id="A0A3L6RQS6"/>
<protein>
    <submittedName>
        <fullName evidence="1">Uncharacterized protein</fullName>
    </submittedName>
</protein>
<keyword evidence="2" id="KW-1185">Reference proteome</keyword>
<dbReference type="EMBL" id="PQIB02000007">
    <property type="protein sequence ID" value="RLN08151.1"/>
    <property type="molecule type" value="Genomic_DNA"/>
</dbReference>
<proteinExistence type="predicted"/>
<reference evidence="2" key="1">
    <citation type="journal article" date="2019" name="Nat. Commun.">
        <title>The genome of broomcorn millet.</title>
        <authorList>
            <person name="Zou C."/>
            <person name="Miki D."/>
            <person name="Li D."/>
            <person name="Tang Q."/>
            <person name="Xiao L."/>
            <person name="Rajput S."/>
            <person name="Deng P."/>
            <person name="Jia W."/>
            <person name="Huang R."/>
            <person name="Zhang M."/>
            <person name="Sun Y."/>
            <person name="Hu J."/>
            <person name="Fu X."/>
            <person name="Schnable P.S."/>
            <person name="Li F."/>
            <person name="Zhang H."/>
            <person name="Feng B."/>
            <person name="Zhu X."/>
            <person name="Liu R."/>
            <person name="Schnable J.C."/>
            <person name="Zhu J.-K."/>
            <person name="Zhang H."/>
        </authorList>
    </citation>
    <scope>NUCLEOTIDE SEQUENCE [LARGE SCALE GENOMIC DNA]</scope>
</reference>
<accession>A0A3L6RQS6</accession>
<comment type="caution">
    <text evidence="1">The sequence shown here is derived from an EMBL/GenBank/DDBJ whole genome shotgun (WGS) entry which is preliminary data.</text>
</comment>
<evidence type="ECO:0000313" key="1">
    <source>
        <dbReference type="EMBL" id="RLN08151.1"/>
    </source>
</evidence>
<organism evidence="1 2">
    <name type="scientific">Panicum miliaceum</name>
    <name type="common">Proso millet</name>
    <name type="synonym">Broomcorn millet</name>
    <dbReference type="NCBI Taxonomy" id="4540"/>
    <lineage>
        <taxon>Eukaryota</taxon>
        <taxon>Viridiplantae</taxon>
        <taxon>Streptophyta</taxon>
        <taxon>Embryophyta</taxon>
        <taxon>Tracheophyta</taxon>
        <taxon>Spermatophyta</taxon>
        <taxon>Magnoliopsida</taxon>
        <taxon>Liliopsida</taxon>
        <taxon>Poales</taxon>
        <taxon>Poaceae</taxon>
        <taxon>PACMAD clade</taxon>
        <taxon>Panicoideae</taxon>
        <taxon>Panicodae</taxon>
        <taxon>Paniceae</taxon>
        <taxon>Panicinae</taxon>
        <taxon>Panicum</taxon>
        <taxon>Panicum sect. Panicum</taxon>
    </lineage>
</organism>